<gene>
    <name evidence="11" type="ORF">niasHT_019568</name>
    <name evidence="10" type="ORF">niasHT_025490</name>
</gene>
<evidence type="ECO:0000256" key="6">
    <source>
        <dbReference type="ARBA" id="ARBA00022932"/>
    </source>
</evidence>
<dbReference type="Pfam" id="PF03175">
    <property type="entry name" value="DNA_pol_B_2"/>
    <property type="match status" value="2"/>
</dbReference>
<evidence type="ECO:0000256" key="7">
    <source>
        <dbReference type="ARBA" id="ARBA00023125"/>
    </source>
</evidence>
<dbReference type="Gene3D" id="3.40.960.10">
    <property type="entry name" value="VSR Endonuclease"/>
    <property type="match status" value="1"/>
</dbReference>
<dbReference type="InterPro" id="IPR012337">
    <property type="entry name" value="RNaseH-like_sf"/>
</dbReference>
<dbReference type="Proteomes" id="UP001620626">
    <property type="component" value="Unassembled WGS sequence"/>
</dbReference>
<dbReference type="InterPro" id="IPR036397">
    <property type="entry name" value="RNaseH_sf"/>
</dbReference>
<keyword evidence="6" id="KW-0239">DNA-directed DNA polymerase</keyword>
<sequence length="1363" mass="155660">MESRPPKRPFPFTINDILTTPPPPKTLQQGFLINQLLGLTVQEGEGAESSSNKKLPSEFVEKLECSVEHVAKFNYTKVKSSFVIRDVPADPEGLLSSIFKHCIDEAKSDSREKSSEPTHLGCLISSALLDGGDVFVPVRQITANTIDAILNLFTKVAQSKQQKGVTLWGEPFTITITTIDRSGLPVKRHIKGGARRRLAPVKHQIHEKCLIKIHNQNGDNSNNYCLFYALQATMVSKTRGWPSWKFFRYLNDQYGQRGLLHQETVQLMRQINAPFELDAYDADTYVPLVINHWNNAQQRHRFAVFIFGTTGHYKPLYKYGNDDYDTPLALYFTNNHFDGVQFLSGLFGDHRYIVNHAKRIASCVRVLALRFRVHWSLTSSENAKDATKTSAARDVSTIIYSLTSACGQKSVMTVALFGTFTTIPKKDESTERGCYIAPLEPKDEMEAYRFVAFDLETMQHLPVDPHLPERRNHEPNFIAAKVSCPACIENGRWKQGTAGCWVCGPHRSVAFCQRLFTDTSVDKQVVTDNPMQAFVGWLINDLPIKANTYAYSHFGGRFDMVITFRELFRRGYNPEMIRRGNKMYEMKLRAQKNKHPNIVFRDSFNLMPCALGQLVPAYGLDVVEKPFFPHMVNRPDNYDREIFPTPDDYLAHGMMPEKRRQFDNWYEQHRSEPFFLDEALASYCTNDVEILMAALVAFRREFLEITRRQAPVDSREKHNGIDVLKQCMTIASACMKHFRTNHLPAEHLAIVPERGYDNAQNQSLLALRFFKWYAEKHGVQLQTAHSAGGEKRVGNYSLDAWIEAEKRAIEVNGCVWHGCNKCFPDDNMLLPNGKSAGEVRERDTKRLEFLRNQVGVVDVYWECEIERMLASDPEMRQAFAGYVDDGPLEIRAAFMGGRTGPLKLFHKAREGEKISYYDFTSLYPFINFTTRYPIGHPKVHVLNEEVEWKCAEDNPYDLSLLKVWVIPPRQCDVPVLPVKVDDRLCFPLCYKCAKKYPTGGVDNDYHCQHSDEQRGWVSTCTSLELNAALDEGYRVTKVFRVLQYEQSDDKLFRSYISEFMALKIQASGFDTSIKGNAELEQEFVRECYENFGITIDPAKMEPNKGKRSIAKLCLNNLWGRFSLRNFGLSQTLVTDDPAVLAEYLDNRSLEVTAIDELDAEHILISYETKKEWVEENSCSNIVISLWTTSAARLLLLKSMQKVVRTPSCQLLYTDTDSIILTHPDDNCPLKTGPHLGQFTDEYPKHEILEFCSGGAKQYGLKLRRKDAPPDADNEYVLKVRGMTLNYDVIQNQGLRYDTFKEKVLRFAETGEPQPINVIYPNFLRPSIKDGRVTSCPLQKIYKPFVGKGIVGADLRILDFGHTL</sequence>
<evidence type="ECO:0000313" key="10">
    <source>
        <dbReference type="EMBL" id="KAL3086966.1"/>
    </source>
</evidence>
<evidence type="ECO:0000256" key="4">
    <source>
        <dbReference type="ARBA" id="ARBA00022695"/>
    </source>
</evidence>
<dbReference type="Gene3D" id="1.10.287.690">
    <property type="entry name" value="Helix hairpin bin"/>
    <property type="match status" value="1"/>
</dbReference>
<keyword evidence="5" id="KW-0235">DNA replication</keyword>
<reference evidence="10 12" key="1">
    <citation type="submission" date="2024-10" db="EMBL/GenBank/DDBJ databases">
        <authorList>
            <person name="Kim D."/>
        </authorList>
    </citation>
    <scope>NUCLEOTIDE SEQUENCE [LARGE SCALE GENOMIC DNA]</scope>
    <source>
        <strain evidence="10">BH-2024</strain>
    </source>
</reference>
<dbReference type="SUPFAM" id="SSF56672">
    <property type="entry name" value="DNA/RNA polymerases"/>
    <property type="match status" value="1"/>
</dbReference>
<keyword evidence="7" id="KW-0238">DNA-binding</keyword>
<dbReference type="InterPro" id="IPR023211">
    <property type="entry name" value="DNA_pol_palm_dom_sf"/>
</dbReference>
<dbReference type="InterPro" id="IPR017964">
    <property type="entry name" value="DNA-dir_DNA_pol_B_CS"/>
</dbReference>
<dbReference type="GO" id="GO:0003677">
    <property type="term" value="F:DNA binding"/>
    <property type="evidence" value="ECO:0007669"/>
    <property type="project" value="UniProtKB-KW"/>
</dbReference>
<evidence type="ECO:0000313" key="11">
    <source>
        <dbReference type="EMBL" id="KAL3111338.1"/>
    </source>
</evidence>
<evidence type="ECO:0000259" key="9">
    <source>
        <dbReference type="Pfam" id="PF03175"/>
    </source>
</evidence>
<name>A0ABD2J8N0_9BILA</name>
<dbReference type="SUPFAM" id="SSF53098">
    <property type="entry name" value="Ribonuclease H-like"/>
    <property type="match status" value="1"/>
</dbReference>
<dbReference type="GO" id="GO:0006260">
    <property type="term" value="P:DNA replication"/>
    <property type="evidence" value="ECO:0007669"/>
    <property type="project" value="UniProtKB-KW"/>
</dbReference>
<organism evidence="10 12">
    <name type="scientific">Heterodera trifolii</name>
    <dbReference type="NCBI Taxonomy" id="157864"/>
    <lineage>
        <taxon>Eukaryota</taxon>
        <taxon>Metazoa</taxon>
        <taxon>Ecdysozoa</taxon>
        <taxon>Nematoda</taxon>
        <taxon>Chromadorea</taxon>
        <taxon>Rhabditida</taxon>
        <taxon>Tylenchina</taxon>
        <taxon>Tylenchomorpha</taxon>
        <taxon>Tylenchoidea</taxon>
        <taxon>Heteroderidae</taxon>
        <taxon>Heteroderinae</taxon>
        <taxon>Heterodera</taxon>
    </lineage>
</organism>
<keyword evidence="4" id="KW-0548">Nucleotidyltransferase</keyword>
<dbReference type="PROSITE" id="PS00116">
    <property type="entry name" value="DNA_POLYMERASE_B"/>
    <property type="match status" value="1"/>
</dbReference>
<keyword evidence="12" id="KW-1185">Reference proteome</keyword>
<feature type="domain" description="DNA-directed DNA polymerase family B mitochondria/virus" evidence="9">
    <location>
        <begin position="889"/>
        <end position="1068"/>
    </location>
</feature>
<protein>
    <recommendedName>
        <fullName evidence="2">DNA-directed DNA polymerase</fullName>
        <ecNumber evidence="2">2.7.7.7</ecNumber>
    </recommendedName>
</protein>
<evidence type="ECO:0000256" key="3">
    <source>
        <dbReference type="ARBA" id="ARBA00022679"/>
    </source>
</evidence>
<proteinExistence type="inferred from homology"/>
<dbReference type="EMBL" id="JBICBT010001025">
    <property type="protein sequence ID" value="KAL3086966.1"/>
    <property type="molecule type" value="Genomic_DNA"/>
</dbReference>
<dbReference type="PANTHER" id="PTHR33568">
    <property type="entry name" value="DNA POLYMERASE"/>
    <property type="match status" value="1"/>
</dbReference>
<evidence type="ECO:0000256" key="8">
    <source>
        <dbReference type="ARBA" id="ARBA00049244"/>
    </source>
</evidence>
<evidence type="ECO:0000313" key="12">
    <source>
        <dbReference type="Proteomes" id="UP001620626"/>
    </source>
</evidence>
<accession>A0ABD2J8N0</accession>
<dbReference type="Gene3D" id="3.30.420.10">
    <property type="entry name" value="Ribonuclease H-like superfamily/Ribonuclease H"/>
    <property type="match status" value="1"/>
</dbReference>
<dbReference type="Gene3D" id="3.90.1600.10">
    <property type="entry name" value="Palm domain of DNA polymerase"/>
    <property type="match status" value="1"/>
</dbReference>
<dbReference type="GO" id="GO:0042575">
    <property type="term" value="C:DNA polymerase complex"/>
    <property type="evidence" value="ECO:0007669"/>
    <property type="project" value="UniProtKB-ARBA"/>
</dbReference>
<dbReference type="InterPro" id="IPR043502">
    <property type="entry name" value="DNA/RNA_pol_sf"/>
</dbReference>
<evidence type="ECO:0000256" key="5">
    <source>
        <dbReference type="ARBA" id="ARBA00022705"/>
    </source>
</evidence>
<evidence type="ECO:0000256" key="1">
    <source>
        <dbReference type="ARBA" id="ARBA00005755"/>
    </source>
</evidence>
<dbReference type="PANTHER" id="PTHR33568:SF3">
    <property type="entry name" value="DNA-DIRECTED DNA POLYMERASE"/>
    <property type="match status" value="1"/>
</dbReference>
<comment type="catalytic activity">
    <reaction evidence="8">
        <text>DNA(n) + a 2'-deoxyribonucleoside 5'-triphosphate = DNA(n+1) + diphosphate</text>
        <dbReference type="Rhea" id="RHEA:22508"/>
        <dbReference type="Rhea" id="RHEA-COMP:17339"/>
        <dbReference type="Rhea" id="RHEA-COMP:17340"/>
        <dbReference type="ChEBI" id="CHEBI:33019"/>
        <dbReference type="ChEBI" id="CHEBI:61560"/>
        <dbReference type="ChEBI" id="CHEBI:173112"/>
        <dbReference type="EC" id="2.7.7.7"/>
    </reaction>
</comment>
<dbReference type="EC" id="2.7.7.7" evidence="2"/>
<dbReference type="EMBL" id="JBICBT010000507">
    <property type="protein sequence ID" value="KAL3111338.1"/>
    <property type="molecule type" value="Genomic_DNA"/>
</dbReference>
<dbReference type="InterPro" id="IPR004868">
    <property type="entry name" value="DNA-dir_DNA_pol_B_mt/vir"/>
</dbReference>
<feature type="domain" description="DNA-directed DNA polymerase family B mitochondria/virus" evidence="9">
    <location>
        <begin position="549"/>
        <end position="757"/>
    </location>
</feature>
<comment type="similarity">
    <text evidence="1">Belongs to the DNA polymerase type-B family.</text>
</comment>
<comment type="caution">
    <text evidence="10">The sequence shown here is derived from an EMBL/GenBank/DDBJ whole genome shotgun (WGS) entry which is preliminary data.</text>
</comment>
<keyword evidence="3" id="KW-0808">Transferase</keyword>
<evidence type="ECO:0000256" key="2">
    <source>
        <dbReference type="ARBA" id="ARBA00012417"/>
    </source>
</evidence>
<dbReference type="GO" id="GO:0003887">
    <property type="term" value="F:DNA-directed DNA polymerase activity"/>
    <property type="evidence" value="ECO:0007669"/>
    <property type="project" value="UniProtKB-KW"/>
</dbReference>